<dbReference type="Gene3D" id="3.40.50.20">
    <property type="match status" value="1"/>
</dbReference>
<dbReference type="SUPFAM" id="SSF56059">
    <property type="entry name" value="Glutathione synthetase ATP-binding domain-like"/>
    <property type="match status" value="1"/>
</dbReference>
<keyword evidence="2 4" id="KW-0547">Nucleotide-binding</keyword>
<dbReference type="GO" id="GO:0005524">
    <property type="term" value="F:ATP binding"/>
    <property type="evidence" value="ECO:0007669"/>
    <property type="project" value="UniProtKB-UniRule"/>
</dbReference>
<evidence type="ECO:0000256" key="1">
    <source>
        <dbReference type="ARBA" id="ARBA00022598"/>
    </source>
</evidence>
<sequence>MKSIFILGASRLQVPAIKKAKEKGMYVYALDYDSNAVGISLADKFLEISTIDKEAVYKAALEYEPDYIITSTSDMPVRTVVWVNEKLGKATDISYDGAICATNKVAMRKLMKEKGVPIPSFYEIRSYEEFLNVIPKMEDMFILKPADNAASRGVILVNKNDKPDYEELYLYCEHYSRSGSILVEEFMTGPEVSVESYSIDGVPHIITITDKMVTDVPYFVELGHTEPCKLPQVAQEDIKKVATAAINAIGMLNGPTHTEIKVTPNGAKLVEIAARLGGDFITSKLVPLSTGVDMIECYFASLLGERVPLEKKFQKSSAIRFIQGKDGILKQINGIEKVKDIDGVVEIEIYKNIGERVCKAHSSNDRLGHIIIVGDTADEVEKVANKAISEIEIIVE</sequence>
<dbReference type="GO" id="GO:0016874">
    <property type="term" value="F:ligase activity"/>
    <property type="evidence" value="ECO:0007669"/>
    <property type="project" value="UniProtKB-KW"/>
</dbReference>
<name>A0A2U2EJ29_9FIRM</name>
<dbReference type="GO" id="GO:0046872">
    <property type="term" value="F:metal ion binding"/>
    <property type="evidence" value="ECO:0007669"/>
    <property type="project" value="InterPro"/>
</dbReference>
<accession>A0A2U2EJ29</accession>
<reference evidence="6 7" key="1">
    <citation type="submission" date="2014-09" db="EMBL/GenBank/DDBJ databases">
        <title>Butyrate-producing bacteria isolated from human gut.</title>
        <authorList>
            <person name="Zhang Q."/>
            <person name="Zhao L."/>
        </authorList>
    </citation>
    <scope>NUCLEOTIDE SEQUENCE [LARGE SCALE GENOMIC DNA]</scope>
    <source>
        <strain evidence="6 7">R22</strain>
    </source>
</reference>
<dbReference type="Pfam" id="PF18603">
    <property type="entry name" value="LAL_C2"/>
    <property type="match status" value="1"/>
</dbReference>
<feature type="domain" description="ATP-grasp" evidence="5">
    <location>
        <begin position="108"/>
        <end position="303"/>
    </location>
</feature>
<keyword evidence="1" id="KW-0436">Ligase</keyword>
<dbReference type="OMA" id="TGHMFPA"/>
<dbReference type="AlphaFoldDB" id="A0A2U2EJ29"/>
<dbReference type="InterPro" id="IPR011761">
    <property type="entry name" value="ATP-grasp"/>
</dbReference>
<dbReference type="SMART" id="SM01209">
    <property type="entry name" value="GARS_A"/>
    <property type="match status" value="1"/>
</dbReference>
<evidence type="ECO:0000256" key="4">
    <source>
        <dbReference type="PROSITE-ProRule" id="PRU00409"/>
    </source>
</evidence>
<dbReference type="InterPro" id="IPR016185">
    <property type="entry name" value="PreATP-grasp_dom_sf"/>
</dbReference>
<evidence type="ECO:0000313" key="6">
    <source>
        <dbReference type="EMBL" id="PWE84520.1"/>
    </source>
</evidence>
<organism evidence="6 7">
    <name type="scientific">Agathobacter rectalis</name>
    <dbReference type="NCBI Taxonomy" id="39491"/>
    <lineage>
        <taxon>Bacteria</taxon>
        <taxon>Bacillati</taxon>
        <taxon>Bacillota</taxon>
        <taxon>Clostridia</taxon>
        <taxon>Lachnospirales</taxon>
        <taxon>Lachnospiraceae</taxon>
        <taxon>Agathobacter</taxon>
    </lineage>
</organism>
<gene>
    <name evidence="6" type="ORF">LD38_03980</name>
</gene>
<dbReference type="InterPro" id="IPR052032">
    <property type="entry name" value="ATP-dep_AA_Ligase"/>
</dbReference>
<keyword evidence="3 4" id="KW-0067">ATP-binding</keyword>
<dbReference type="PROSITE" id="PS50975">
    <property type="entry name" value="ATP_GRASP"/>
    <property type="match status" value="1"/>
</dbReference>
<dbReference type="Proteomes" id="UP000245905">
    <property type="component" value="Unassembled WGS sequence"/>
</dbReference>
<dbReference type="PANTHER" id="PTHR43585:SF2">
    <property type="entry name" value="ATP-GRASP ENZYME FSQD"/>
    <property type="match status" value="1"/>
</dbReference>
<dbReference type="GeneID" id="86989907"/>
<dbReference type="Pfam" id="PF13535">
    <property type="entry name" value="ATP-grasp_4"/>
    <property type="match status" value="1"/>
</dbReference>
<dbReference type="SUPFAM" id="SSF52440">
    <property type="entry name" value="PreATP-grasp domain"/>
    <property type="match status" value="1"/>
</dbReference>
<proteinExistence type="predicted"/>
<evidence type="ECO:0000256" key="2">
    <source>
        <dbReference type="ARBA" id="ARBA00022741"/>
    </source>
</evidence>
<protein>
    <submittedName>
        <fullName evidence="6">Biotin carboxylase</fullName>
    </submittedName>
</protein>
<dbReference type="PANTHER" id="PTHR43585">
    <property type="entry name" value="FUMIPYRROLE BIOSYNTHESIS PROTEIN C"/>
    <property type="match status" value="1"/>
</dbReference>
<evidence type="ECO:0000313" key="7">
    <source>
        <dbReference type="Proteomes" id="UP000245905"/>
    </source>
</evidence>
<dbReference type="RefSeq" id="WP_012743998.1">
    <property type="nucleotide sequence ID" value="NZ_CP092643.1"/>
</dbReference>
<dbReference type="Gene3D" id="3.30.470.20">
    <property type="entry name" value="ATP-grasp fold, B domain"/>
    <property type="match status" value="1"/>
</dbReference>
<evidence type="ECO:0000259" key="5">
    <source>
        <dbReference type="PROSITE" id="PS50975"/>
    </source>
</evidence>
<evidence type="ECO:0000256" key="3">
    <source>
        <dbReference type="ARBA" id="ARBA00022840"/>
    </source>
</evidence>
<comment type="caution">
    <text evidence="6">The sequence shown here is derived from an EMBL/GenBank/DDBJ whole genome shotgun (WGS) entry which is preliminary data.</text>
</comment>
<dbReference type="InterPro" id="IPR040570">
    <property type="entry name" value="LAL_C2"/>
</dbReference>
<dbReference type="EMBL" id="JRFS01000004">
    <property type="protein sequence ID" value="PWE84520.1"/>
    <property type="molecule type" value="Genomic_DNA"/>
</dbReference>